<dbReference type="Proteomes" id="UP001378592">
    <property type="component" value="Unassembled WGS sequence"/>
</dbReference>
<name>A0AAN9V6G3_9ORTH</name>
<dbReference type="Pfam" id="PF06585">
    <property type="entry name" value="JHBP"/>
    <property type="match status" value="1"/>
</dbReference>
<evidence type="ECO:0000313" key="3">
    <source>
        <dbReference type="Proteomes" id="UP001378592"/>
    </source>
</evidence>
<keyword evidence="3" id="KW-1185">Reference proteome</keyword>
<evidence type="ECO:0000313" key="2">
    <source>
        <dbReference type="EMBL" id="KAK7789387.1"/>
    </source>
</evidence>
<dbReference type="PANTHER" id="PTHR20993:SF0">
    <property type="entry name" value="GH07914P"/>
    <property type="match status" value="1"/>
</dbReference>
<feature type="chain" id="PRO_5043009030" description="Hemolymph juvenile hormone binding protein" evidence="1">
    <location>
        <begin position="22"/>
        <end position="284"/>
    </location>
</feature>
<dbReference type="EMBL" id="JAZDUA010000770">
    <property type="protein sequence ID" value="KAK7789387.1"/>
    <property type="molecule type" value="Genomic_DNA"/>
</dbReference>
<dbReference type="SMART" id="SM00700">
    <property type="entry name" value="JHBP"/>
    <property type="match status" value="1"/>
</dbReference>
<accession>A0AAN9V6G3</accession>
<dbReference type="AlphaFoldDB" id="A0AAN9V6G3"/>
<evidence type="ECO:0008006" key="4">
    <source>
        <dbReference type="Google" id="ProtNLM"/>
    </source>
</evidence>
<reference evidence="2 3" key="1">
    <citation type="submission" date="2024-03" db="EMBL/GenBank/DDBJ databases">
        <title>The genome assembly and annotation of the cricket Gryllus longicercus Weissman &amp; Gray.</title>
        <authorList>
            <person name="Szrajer S."/>
            <person name="Gray D."/>
            <person name="Ylla G."/>
        </authorList>
    </citation>
    <scope>NUCLEOTIDE SEQUENCE [LARGE SCALE GENOMIC DNA]</scope>
    <source>
        <strain evidence="2">DAG 2021-001</strain>
        <tissue evidence="2">Whole body minus gut</tissue>
    </source>
</reference>
<protein>
    <recommendedName>
        <fullName evidence="4">Hemolymph juvenile hormone binding protein</fullName>
    </recommendedName>
</protein>
<evidence type="ECO:0000256" key="1">
    <source>
        <dbReference type="SAM" id="SignalP"/>
    </source>
</evidence>
<dbReference type="InterPro" id="IPR038606">
    <property type="entry name" value="To_sf"/>
</dbReference>
<dbReference type="InterPro" id="IPR010562">
    <property type="entry name" value="Haemolymph_juvenile_hormone-bd"/>
</dbReference>
<comment type="caution">
    <text evidence="2">The sequence shown here is derived from an EMBL/GenBank/DDBJ whole genome shotgun (WGS) entry which is preliminary data.</text>
</comment>
<keyword evidence="1" id="KW-0732">Signal</keyword>
<proteinExistence type="predicted"/>
<gene>
    <name evidence="2" type="ORF">R5R35_012703</name>
</gene>
<organism evidence="2 3">
    <name type="scientific">Gryllus longicercus</name>
    <dbReference type="NCBI Taxonomy" id="2509291"/>
    <lineage>
        <taxon>Eukaryota</taxon>
        <taxon>Metazoa</taxon>
        <taxon>Ecdysozoa</taxon>
        <taxon>Arthropoda</taxon>
        <taxon>Hexapoda</taxon>
        <taxon>Insecta</taxon>
        <taxon>Pterygota</taxon>
        <taxon>Neoptera</taxon>
        <taxon>Polyneoptera</taxon>
        <taxon>Orthoptera</taxon>
        <taxon>Ensifera</taxon>
        <taxon>Gryllidea</taxon>
        <taxon>Grylloidea</taxon>
        <taxon>Gryllidae</taxon>
        <taxon>Gryllinae</taxon>
        <taxon>Gryllus</taxon>
    </lineage>
</organism>
<feature type="signal peptide" evidence="1">
    <location>
        <begin position="1"/>
        <end position="21"/>
    </location>
</feature>
<dbReference type="PANTHER" id="PTHR20993">
    <property type="entry name" value="GH07914P"/>
    <property type="match status" value="1"/>
</dbReference>
<dbReference type="Gene3D" id="3.15.10.30">
    <property type="entry name" value="Haemolymph juvenile hormone binding protein"/>
    <property type="match status" value="1"/>
</dbReference>
<sequence length="284" mass="30416">MFSKAMLALVLGALALSAALPQRPAAPLPVEELANMPREQAVALLKDLLRGPLQQVVVPAMSSPATRGLIDDQIVAQLERLRVVMKEGSEALGVPVLDPLHVHHVEAHTHQSLIDFDGSLDDFVIQGLSDFIIDNIKFSTILLTFNFGFTMPKVSVTGKYDLDSILGNLLPIYGEGPFKVDIGDVVVSGKAKLALKNIVNIYVKSLTLDFSVGEYHSDIDGMLGGGDLSDLLNEVINDLVPEIIDANADLFADVLAEQIVVIANTILGEMTLQDLLDLIAGGSS</sequence>